<keyword evidence="7 9" id="KW-0472">Membrane</keyword>
<evidence type="ECO:0000259" key="10">
    <source>
        <dbReference type="PROSITE" id="PS51371"/>
    </source>
</evidence>
<dbReference type="SUPFAM" id="SSF161093">
    <property type="entry name" value="MgtE membrane domain-like"/>
    <property type="match status" value="1"/>
</dbReference>
<feature type="domain" description="CBS" evidence="10">
    <location>
        <begin position="138"/>
        <end position="200"/>
    </location>
</feature>
<reference evidence="11 12" key="1">
    <citation type="submission" date="2020-08" db="EMBL/GenBank/DDBJ databases">
        <title>Sequencing the genomes of 1000 actinobacteria strains.</title>
        <authorList>
            <person name="Klenk H.-P."/>
        </authorList>
    </citation>
    <scope>NUCLEOTIDE SEQUENCE [LARGE SCALE GENOMIC DNA]</scope>
    <source>
        <strain evidence="11 12">DSM 23040</strain>
    </source>
</reference>
<keyword evidence="8" id="KW-0129">CBS domain</keyword>
<dbReference type="InterPro" id="IPR006668">
    <property type="entry name" value="Mg_transptr_MgtE_intracell_dom"/>
</dbReference>
<feature type="transmembrane region" description="Helical" evidence="9">
    <location>
        <begin position="362"/>
        <end position="381"/>
    </location>
</feature>
<evidence type="ECO:0000256" key="7">
    <source>
        <dbReference type="ARBA" id="ARBA00023136"/>
    </source>
</evidence>
<evidence type="ECO:0000256" key="6">
    <source>
        <dbReference type="ARBA" id="ARBA00022989"/>
    </source>
</evidence>
<evidence type="ECO:0000256" key="4">
    <source>
        <dbReference type="ARBA" id="ARBA00022692"/>
    </source>
</evidence>
<evidence type="ECO:0000313" key="12">
    <source>
        <dbReference type="Proteomes" id="UP000568050"/>
    </source>
</evidence>
<dbReference type="SUPFAM" id="SSF54631">
    <property type="entry name" value="CBS-domain pair"/>
    <property type="match status" value="1"/>
</dbReference>
<keyword evidence="5 9" id="KW-0460">Magnesium</keyword>
<dbReference type="GO" id="GO:0046872">
    <property type="term" value="F:metal ion binding"/>
    <property type="evidence" value="ECO:0007669"/>
    <property type="project" value="UniProtKB-KW"/>
</dbReference>
<feature type="transmembrane region" description="Helical" evidence="9">
    <location>
        <begin position="387"/>
        <end position="411"/>
    </location>
</feature>
<dbReference type="PANTHER" id="PTHR43773">
    <property type="entry name" value="MAGNESIUM TRANSPORTER MGTE"/>
    <property type="match status" value="1"/>
</dbReference>
<dbReference type="SMART" id="SM00116">
    <property type="entry name" value="CBS"/>
    <property type="match status" value="2"/>
</dbReference>
<dbReference type="InterPro" id="IPR046342">
    <property type="entry name" value="CBS_dom_sf"/>
</dbReference>
<evidence type="ECO:0000256" key="1">
    <source>
        <dbReference type="ARBA" id="ARBA00004141"/>
    </source>
</evidence>
<dbReference type="InterPro" id="IPR006669">
    <property type="entry name" value="MgtE_transporter"/>
</dbReference>
<comment type="caution">
    <text evidence="11">The sequence shown here is derived from an EMBL/GenBank/DDBJ whole genome shotgun (WGS) entry which is preliminary data.</text>
</comment>
<evidence type="ECO:0000313" key="11">
    <source>
        <dbReference type="EMBL" id="MBB3023766.1"/>
    </source>
</evidence>
<dbReference type="GO" id="GO:0005886">
    <property type="term" value="C:plasma membrane"/>
    <property type="evidence" value="ECO:0007669"/>
    <property type="project" value="UniProtKB-SubCell"/>
</dbReference>
<dbReference type="Proteomes" id="UP000568050">
    <property type="component" value="Unassembled WGS sequence"/>
</dbReference>
<feature type="domain" description="CBS" evidence="10">
    <location>
        <begin position="201"/>
        <end position="257"/>
    </location>
</feature>
<dbReference type="NCBIfam" id="TIGR00400">
    <property type="entry name" value="mgtE"/>
    <property type="match status" value="1"/>
</dbReference>
<comment type="subunit">
    <text evidence="9">Homodimer.</text>
</comment>
<dbReference type="Pfam" id="PF03448">
    <property type="entry name" value="MgtE_N"/>
    <property type="match status" value="1"/>
</dbReference>
<dbReference type="PROSITE" id="PS51371">
    <property type="entry name" value="CBS"/>
    <property type="match status" value="2"/>
</dbReference>
<proteinExistence type="inferred from homology"/>
<dbReference type="CDD" id="cd04606">
    <property type="entry name" value="CBS_pair_Mg_transporter"/>
    <property type="match status" value="1"/>
</dbReference>
<dbReference type="InterPro" id="IPR038076">
    <property type="entry name" value="MgtE_N_sf"/>
</dbReference>
<dbReference type="Pfam" id="PF01769">
    <property type="entry name" value="MgtE"/>
    <property type="match status" value="1"/>
</dbReference>
<keyword evidence="4 9" id="KW-0812">Transmembrane</keyword>
<dbReference type="GO" id="GO:0015095">
    <property type="term" value="F:magnesium ion transmembrane transporter activity"/>
    <property type="evidence" value="ECO:0007669"/>
    <property type="project" value="UniProtKB-UniRule"/>
</dbReference>
<keyword evidence="9" id="KW-1003">Cell membrane</keyword>
<dbReference type="SUPFAM" id="SSF158791">
    <property type="entry name" value="MgtE N-terminal domain-like"/>
    <property type="match status" value="1"/>
</dbReference>
<gene>
    <name evidence="11" type="ORF">FHX50_002067</name>
</gene>
<dbReference type="EMBL" id="JACHWP010000011">
    <property type="protein sequence ID" value="MBB3023766.1"/>
    <property type="molecule type" value="Genomic_DNA"/>
</dbReference>
<dbReference type="Pfam" id="PF00571">
    <property type="entry name" value="CBS"/>
    <property type="match status" value="2"/>
</dbReference>
<keyword evidence="3 9" id="KW-0813">Transport</keyword>
<evidence type="ECO:0000256" key="8">
    <source>
        <dbReference type="PROSITE-ProRule" id="PRU00703"/>
    </source>
</evidence>
<evidence type="ECO:0000256" key="9">
    <source>
        <dbReference type="RuleBase" id="RU362011"/>
    </source>
</evidence>
<comment type="subcellular location">
    <subcellularLocation>
        <location evidence="9">Cell membrane</location>
        <topology evidence="9">Multi-pass membrane protein</topology>
    </subcellularLocation>
    <subcellularLocation>
        <location evidence="1">Membrane</location>
        <topology evidence="1">Multi-pass membrane protein</topology>
    </subcellularLocation>
</comment>
<sequence>MATDILTCTDRISRAVAADDLAEVSALTDPLSPAEVTRVLERLPPKTRAVTFRLLRKDRASIVFDSLDPALRAEIVTGMRSTDVTQLFEELDPDDRVWLLEEMPASVATKLLHGLSPEERRVTDAILGYAPGTAGRRMSPEFVSTHPELTVAQTMLRITARLQDAETVYLLPVLDDGRRVQGVVSMRALLGAPSDTLIGELMREAITVPAGLDEESAARRIATQGILAAPVVDLENRVVGIMTLDDAARIVERAEDEDTARQGGTEPLDRPYLSTPIRALVRTRIVWLLVLAVGATLTVQVLEVFESTIEQVTVLALFVPLLIGIGGNMGNQAATTVTRALALDDVEPRDVLRVFSRELRTGLLLGVLLGALGFVIAGLFYSTMIGLVIGLTLVALCSVAASVGGVMPIIARALKVDPAVFSNPFISTFVDASGLVIYFVIAKVVLGL</sequence>
<dbReference type="InterPro" id="IPR006667">
    <property type="entry name" value="SLC41_membr_dom"/>
</dbReference>
<comment type="similarity">
    <text evidence="2 9">Belongs to the SLC41A transporter family.</text>
</comment>
<comment type="function">
    <text evidence="9">Acts as a magnesium transporter.</text>
</comment>
<accession>A0A839R339</accession>
<dbReference type="AlphaFoldDB" id="A0A839R339"/>
<feature type="transmembrane region" description="Helical" evidence="9">
    <location>
        <begin position="423"/>
        <end position="446"/>
    </location>
</feature>
<dbReference type="InterPro" id="IPR036739">
    <property type="entry name" value="SLC41_membr_dom_sf"/>
</dbReference>
<keyword evidence="6 9" id="KW-1133">Transmembrane helix</keyword>
<keyword evidence="12" id="KW-1185">Reference proteome</keyword>
<dbReference type="Gene3D" id="1.10.357.20">
    <property type="entry name" value="SLC41 divalent cation transporters, integral membrane domain"/>
    <property type="match status" value="1"/>
</dbReference>
<evidence type="ECO:0000256" key="5">
    <source>
        <dbReference type="ARBA" id="ARBA00022842"/>
    </source>
</evidence>
<protein>
    <recommendedName>
        <fullName evidence="9">Magnesium transporter MgtE</fullName>
    </recommendedName>
</protein>
<dbReference type="SMART" id="SM00924">
    <property type="entry name" value="MgtE_N"/>
    <property type="match status" value="1"/>
</dbReference>
<dbReference type="Gene3D" id="3.10.580.10">
    <property type="entry name" value="CBS-domain"/>
    <property type="match status" value="1"/>
</dbReference>
<evidence type="ECO:0000256" key="3">
    <source>
        <dbReference type="ARBA" id="ARBA00022448"/>
    </source>
</evidence>
<keyword evidence="9" id="KW-0479">Metal-binding</keyword>
<feature type="transmembrane region" description="Helical" evidence="9">
    <location>
        <begin position="311"/>
        <end position="329"/>
    </location>
</feature>
<evidence type="ECO:0000256" key="2">
    <source>
        <dbReference type="ARBA" id="ARBA00009749"/>
    </source>
</evidence>
<organism evidence="11 12">
    <name type="scientific">Helcobacillus massiliensis</name>
    <dbReference type="NCBI Taxonomy" id="521392"/>
    <lineage>
        <taxon>Bacteria</taxon>
        <taxon>Bacillati</taxon>
        <taxon>Actinomycetota</taxon>
        <taxon>Actinomycetes</taxon>
        <taxon>Micrococcales</taxon>
        <taxon>Dermabacteraceae</taxon>
        <taxon>Helcobacillus</taxon>
    </lineage>
</organism>
<dbReference type="RefSeq" id="WP_183377107.1">
    <property type="nucleotide sequence ID" value="NZ_CBCSFZ010000001.1"/>
</dbReference>
<dbReference type="PANTHER" id="PTHR43773:SF1">
    <property type="entry name" value="MAGNESIUM TRANSPORTER MGTE"/>
    <property type="match status" value="1"/>
</dbReference>
<name>A0A839R339_9MICO</name>
<feature type="transmembrane region" description="Helical" evidence="9">
    <location>
        <begin position="285"/>
        <end position="305"/>
    </location>
</feature>
<dbReference type="InterPro" id="IPR000644">
    <property type="entry name" value="CBS_dom"/>
</dbReference>
<dbReference type="Gene3D" id="1.25.60.10">
    <property type="entry name" value="MgtE N-terminal domain-like"/>
    <property type="match status" value="1"/>
</dbReference>